<gene>
    <name evidence="1" type="ORF">CVAR292_02724</name>
</gene>
<organism evidence="1 2">
    <name type="scientific">Corynebacterium variabile</name>
    <dbReference type="NCBI Taxonomy" id="1727"/>
    <lineage>
        <taxon>Bacteria</taxon>
        <taxon>Bacillati</taxon>
        <taxon>Actinomycetota</taxon>
        <taxon>Actinomycetes</taxon>
        <taxon>Mycobacteriales</taxon>
        <taxon>Corynebacteriaceae</taxon>
        <taxon>Corynebacterium</taxon>
    </lineage>
</organism>
<dbReference type="AlphaFoldDB" id="A0A0X2NPF2"/>
<proteinExistence type="predicted"/>
<dbReference type="OrthoDB" id="2531964at2"/>
<evidence type="ECO:0000313" key="2">
    <source>
        <dbReference type="Proteomes" id="UP000182498"/>
    </source>
</evidence>
<dbReference type="RefSeq" id="WP_141657128.1">
    <property type="nucleotide sequence ID" value="NZ_FAUH01000022.1"/>
</dbReference>
<evidence type="ECO:0000313" key="1">
    <source>
        <dbReference type="EMBL" id="CUU67362.1"/>
    </source>
</evidence>
<dbReference type="SUPFAM" id="SSF52540">
    <property type="entry name" value="P-loop containing nucleoside triphosphate hydrolases"/>
    <property type="match status" value="1"/>
</dbReference>
<name>A0A0X2NPF2_9CORY</name>
<accession>A0A0X2NPF2</accession>
<keyword evidence="2" id="KW-1185">Reference proteome</keyword>
<protein>
    <submittedName>
        <fullName evidence="1">Uncharacterized protein</fullName>
    </submittedName>
</protein>
<dbReference type="InterPro" id="IPR027417">
    <property type="entry name" value="P-loop_NTPase"/>
</dbReference>
<dbReference type="EMBL" id="FAUH01000022">
    <property type="protein sequence ID" value="CUU67362.1"/>
    <property type="molecule type" value="Genomic_DNA"/>
</dbReference>
<dbReference type="Proteomes" id="UP000182498">
    <property type="component" value="Unassembled WGS sequence"/>
</dbReference>
<sequence length="432" mass="48203">MNTEDQVKIYEVADVFSTGETPAVTYTKRIFNTKTGATYDDYLSNRKKHRNGGVLVCGLSKLGKTSLVERCISSEEGIWLDGTIIKNLEGFWRSLAYRLGIFSTYTDALGTKNTDQDTFSATAGPRCANATWADSETKEKSQENTQTFDISIEDAVIERLKTLRTPIVFDDYHHLEPTLRDHITEALKPIIRRSFLVLIAIPSHAFDPQSAATDLGGRVKTLEISPWKVCELQGIAESGFQKLGVEASSQVVKNMSQAAFGSPHVMQEICLSLMEYEGIHETTLSHKIDDVYMLDRVVSDVSNQIEPSVFRHLLKGPEGKPRDPITTTKGITTDIYGLILLALRESIPPMAINERDIRSCAAKLSTISITTNRITSALGYLAEIAITKQGDSDPVFTYNEEERIAYIDDSILGFFLKYGDWTARAEKYRKSN</sequence>
<reference evidence="2" key="1">
    <citation type="submission" date="2015-11" db="EMBL/GenBank/DDBJ databases">
        <authorList>
            <person name="Dugat-Bony E."/>
        </authorList>
    </citation>
    <scope>NUCLEOTIDE SEQUENCE [LARGE SCALE GENOMIC DNA]</scope>
    <source>
        <strain evidence="2">Mu292</strain>
    </source>
</reference>